<name>A0A1T4SPY3_9BACT</name>
<dbReference type="InterPro" id="IPR043746">
    <property type="entry name" value="DUF5691"/>
</dbReference>
<protein>
    <submittedName>
        <fullName evidence="1">Uncharacterized protein</fullName>
    </submittedName>
</protein>
<dbReference type="STRING" id="634771.SAMN04488128_103255"/>
<dbReference type="Pfam" id="PF18944">
    <property type="entry name" value="DUF5691"/>
    <property type="match status" value="1"/>
</dbReference>
<organism evidence="1 2">
    <name type="scientific">Chitinophaga eiseniae</name>
    <dbReference type="NCBI Taxonomy" id="634771"/>
    <lineage>
        <taxon>Bacteria</taxon>
        <taxon>Pseudomonadati</taxon>
        <taxon>Bacteroidota</taxon>
        <taxon>Chitinophagia</taxon>
        <taxon>Chitinophagales</taxon>
        <taxon>Chitinophagaceae</taxon>
        <taxon>Chitinophaga</taxon>
    </lineage>
</organism>
<dbReference type="OrthoDB" id="262508at2"/>
<accession>A0A1T4SPY3</accession>
<dbReference type="Proteomes" id="UP000190367">
    <property type="component" value="Unassembled WGS sequence"/>
</dbReference>
<proteinExistence type="predicted"/>
<dbReference type="RefSeq" id="WP_078670626.1">
    <property type="nucleotide sequence ID" value="NZ_FUWZ01000003.1"/>
</dbReference>
<reference evidence="2" key="1">
    <citation type="submission" date="2017-02" db="EMBL/GenBank/DDBJ databases">
        <authorList>
            <person name="Varghese N."/>
            <person name="Submissions S."/>
        </authorList>
    </citation>
    <scope>NUCLEOTIDE SEQUENCE [LARGE SCALE GENOMIC DNA]</scope>
    <source>
        <strain evidence="2">DSM 22224</strain>
    </source>
</reference>
<dbReference type="AlphaFoldDB" id="A0A1T4SPY3"/>
<keyword evidence="2" id="KW-1185">Reference proteome</keyword>
<gene>
    <name evidence="1" type="ORF">SAMN04488128_103255</name>
</gene>
<evidence type="ECO:0000313" key="1">
    <source>
        <dbReference type="EMBL" id="SKA30262.1"/>
    </source>
</evidence>
<sequence length="489" mass="54833">MQSWNDIINIALLGTAKKQPDTGSLPGPLQAAAGTVLAAPETDREEQFLQLAALVFNYRQSGAMATAGGPSTMTVCPPETKTYCSATAIQALHHTLDSENIPLLTLWMELCTRHQQILPPEYLPRILENASRHKSLRNLAAACCGKRGEWLAQFNREWNFSVVADTTEEMWENGTTAQRLDALTRIRREQPADARALLQATWPQESAAVKAELLGALSTGIGMEDAPWLEALLNEKSKQVKEVALTLLKKIPGSSLHEQYRLILENSIRTDHKGKVTVTAAIPPDTEIFKTGIDKLSNNARVSDDEYILSQLVALVHPRMWEEHFSASFEEVADLFHQQKTLKPFVPSLVQAISWFADEKRALSLVQHSDTFHMTLLPLLPADQQDTYILQHFDAHSSLVMNYVGQLQQVWSEELAMKILRFCAKNPYTYSQRTMGDFITLIPASVKSALDEISAENENYQTYWKSISMHLVGLLQIKTFIQQSFTKNS</sequence>
<dbReference type="EMBL" id="FUWZ01000003">
    <property type="protein sequence ID" value="SKA30262.1"/>
    <property type="molecule type" value="Genomic_DNA"/>
</dbReference>
<evidence type="ECO:0000313" key="2">
    <source>
        <dbReference type="Proteomes" id="UP000190367"/>
    </source>
</evidence>